<dbReference type="Proteomes" id="UP000319769">
    <property type="component" value="Unassembled WGS sequence"/>
</dbReference>
<proteinExistence type="predicted"/>
<evidence type="ECO:0000313" key="3">
    <source>
        <dbReference type="Proteomes" id="UP000319769"/>
    </source>
</evidence>
<dbReference type="AlphaFoldDB" id="A0A5N0UU84"/>
<comment type="caution">
    <text evidence="2">The sequence shown here is derived from an EMBL/GenBank/DDBJ whole genome shotgun (WGS) entry which is preliminary data.</text>
</comment>
<reference evidence="2" key="1">
    <citation type="submission" date="2019-09" db="EMBL/GenBank/DDBJ databases">
        <authorList>
            <person name="Teo W.F.A."/>
            <person name="Duangmal K."/>
        </authorList>
    </citation>
    <scope>NUCLEOTIDE SEQUENCE [LARGE SCALE GENOMIC DNA]</scope>
    <source>
        <strain evidence="2">K81G1</strain>
    </source>
</reference>
<feature type="region of interest" description="Disordered" evidence="1">
    <location>
        <begin position="1"/>
        <end position="26"/>
    </location>
</feature>
<keyword evidence="3" id="KW-1185">Reference proteome</keyword>
<dbReference type="RefSeq" id="WP_144762354.1">
    <property type="nucleotide sequence ID" value="NZ_VMNW02000092.1"/>
</dbReference>
<protein>
    <submittedName>
        <fullName evidence="2">Uncharacterized protein</fullName>
    </submittedName>
</protein>
<evidence type="ECO:0000256" key="1">
    <source>
        <dbReference type="SAM" id="MobiDB-lite"/>
    </source>
</evidence>
<evidence type="ECO:0000313" key="2">
    <source>
        <dbReference type="EMBL" id="KAA9152092.1"/>
    </source>
</evidence>
<feature type="compositionally biased region" description="Pro residues" evidence="1">
    <location>
        <begin position="1"/>
        <end position="14"/>
    </location>
</feature>
<organism evidence="2 3">
    <name type="scientific">Amycolatopsis acidicola</name>
    <dbReference type="NCBI Taxonomy" id="2596893"/>
    <lineage>
        <taxon>Bacteria</taxon>
        <taxon>Bacillati</taxon>
        <taxon>Actinomycetota</taxon>
        <taxon>Actinomycetes</taxon>
        <taxon>Pseudonocardiales</taxon>
        <taxon>Pseudonocardiaceae</taxon>
        <taxon>Amycolatopsis</taxon>
    </lineage>
</organism>
<sequence>METLFPPPARPAPALPMQARPVRRDRPAPVVAGVEAAQGPCSELHGLARQMCFATRYGIEI</sequence>
<gene>
    <name evidence="2" type="ORF">FPZ12_037550</name>
</gene>
<accession>A0A5N0UU84</accession>
<name>A0A5N0UU84_9PSEU</name>
<dbReference type="EMBL" id="VMNW02000092">
    <property type="protein sequence ID" value="KAA9152092.1"/>
    <property type="molecule type" value="Genomic_DNA"/>
</dbReference>